<protein>
    <submittedName>
        <fullName evidence="4">Pre-mRNA-splicing factor Isy1 like protein</fullName>
    </submittedName>
</protein>
<name>A0ABQ5KMH7_9EUKA</name>
<evidence type="ECO:0000256" key="2">
    <source>
        <dbReference type="ARBA" id="ARBA00007002"/>
    </source>
</evidence>
<accession>A0ABQ5KMH7</accession>
<keyword evidence="5" id="KW-1185">Reference proteome</keyword>
<organism evidence="4 5">
    <name type="scientific">Aduncisulcus paluster</name>
    <dbReference type="NCBI Taxonomy" id="2918883"/>
    <lineage>
        <taxon>Eukaryota</taxon>
        <taxon>Metamonada</taxon>
        <taxon>Carpediemonas-like organisms</taxon>
        <taxon>Aduncisulcus</taxon>
    </lineage>
</organism>
<evidence type="ECO:0000256" key="1">
    <source>
        <dbReference type="ARBA" id="ARBA00004123"/>
    </source>
</evidence>
<evidence type="ECO:0000256" key="3">
    <source>
        <dbReference type="ARBA" id="ARBA00023242"/>
    </source>
</evidence>
<reference evidence="4" key="1">
    <citation type="submission" date="2022-03" db="EMBL/GenBank/DDBJ databases">
        <title>Draft genome sequence of Aduncisulcus paluster, a free-living microaerophilic Fornicata.</title>
        <authorList>
            <person name="Yuyama I."/>
            <person name="Kume K."/>
            <person name="Tamura T."/>
            <person name="Inagaki Y."/>
            <person name="Hashimoto T."/>
        </authorList>
    </citation>
    <scope>NUCLEOTIDE SEQUENCE</scope>
    <source>
        <strain evidence="4">NY0171</strain>
    </source>
</reference>
<dbReference type="InterPro" id="IPR037200">
    <property type="entry name" value="Isy1_sf"/>
</dbReference>
<proteinExistence type="inferred from homology"/>
<gene>
    <name evidence="4" type="ORF">ADUPG1_006771</name>
</gene>
<comment type="subcellular location">
    <subcellularLocation>
        <location evidence="1">Nucleus</location>
    </subcellularLocation>
</comment>
<dbReference type="InterPro" id="IPR029012">
    <property type="entry name" value="Helix_hairpin_bin_sf"/>
</dbReference>
<comment type="similarity">
    <text evidence="2">Belongs to the ISY1 family.</text>
</comment>
<dbReference type="Pfam" id="PF06246">
    <property type="entry name" value="Isy1"/>
    <property type="match status" value="1"/>
</dbReference>
<dbReference type="InterPro" id="IPR009360">
    <property type="entry name" value="Isy1"/>
</dbReference>
<sequence>MDIYIAEDIRRTIIYETKTALMHIQGDDLAETRIRELNSRISQLIWQRRKWEERIIELGGNDYRRYPSVSLEKSYCKGPDGKKYWGAAKELPEVREFILKHKLFLETKKAGESVMQSLKLADFGFALKYHSRIGDILP</sequence>
<dbReference type="PANTHER" id="PTHR13021">
    <property type="entry name" value="PRE-MRNA-SPLICING FACTOR ISY1"/>
    <property type="match status" value="1"/>
</dbReference>
<evidence type="ECO:0000313" key="4">
    <source>
        <dbReference type="EMBL" id="GKT32679.1"/>
    </source>
</evidence>
<dbReference type="EMBL" id="BQXS01010031">
    <property type="protein sequence ID" value="GKT32679.1"/>
    <property type="molecule type" value="Genomic_DNA"/>
</dbReference>
<dbReference type="SUPFAM" id="SSF140102">
    <property type="entry name" value="ISY1 domain-like"/>
    <property type="match status" value="1"/>
</dbReference>
<evidence type="ECO:0000313" key="5">
    <source>
        <dbReference type="Proteomes" id="UP001057375"/>
    </source>
</evidence>
<dbReference type="Proteomes" id="UP001057375">
    <property type="component" value="Unassembled WGS sequence"/>
</dbReference>
<comment type="caution">
    <text evidence="4">The sequence shown here is derived from an EMBL/GenBank/DDBJ whole genome shotgun (WGS) entry which is preliminary data.</text>
</comment>
<dbReference type="Gene3D" id="1.10.287.660">
    <property type="entry name" value="Helix hairpin bin"/>
    <property type="match status" value="1"/>
</dbReference>
<keyword evidence="3" id="KW-0539">Nucleus</keyword>